<name>A0A4Y2VCV9_ARAVE</name>
<dbReference type="Proteomes" id="UP000499080">
    <property type="component" value="Unassembled WGS sequence"/>
</dbReference>
<organism evidence="2 3">
    <name type="scientific">Araneus ventricosus</name>
    <name type="common">Orbweaver spider</name>
    <name type="synonym">Epeira ventricosa</name>
    <dbReference type="NCBI Taxonomy" id="182803"/>
    <lineage>
        <taxon>Eukaryota</taxon>
        <taxon>Metazoa</taxon>
        <taxon>Ecdysozoa</taxon>
        <taxon>Arthropoda</taxon>
        <taxon>Chelicerata</taxon>
        <taxon>Arachnida</taxon>
        <taxon>Araneae</taxon>
        <taxon>Araneomorphae</taxon>
        <taxon>Entelegynae</taxon>
        <taxon>Araneoidea</taxon>
        <taxon>Araneidae</taxon>
        <taxon>Araneus</taxon>
    </lineage>
</organism>
<reference evidence="2 3" key="1">
    <citation type="journal article" date="2019" name="Sci. Rep.">
        <title>Orb-weaving spider Araneus ventricosus genome elucidates the spidroin gene catalogue.</title>
        <authorList>
            <person name="Kono N."/>
            <person name="Nakamura H."/>
            <person name="Ohtoshi R."/>
            <person name="Moran D.A.P."/>
            <person name="Shinohara A."/>
            <person name="Yoshida Y."/>
            <person name="Fujiwara M."/>
            <person name="Mori M."/>
            <person name="Tomita M."/>
            <person name="Arakawa K."/>
        </authorList>
    </citation>
    <scope>NUCLEOTIDE SEQUENCE [LARGE SCALE GENOMIC DNA]</scope>
</reference>
<evidence type="ECO:0000313" key="2">
    <source>
        <dbReference type="EMBL" id="GBO21530.1"/>
    </source>
</evidence>
<keyword evidence="1" id="KW-1133">Transmembrane helix</keyword>
<evidence type="ECO:0000313" key="3">
    <source>
        <dbReference type="Proteomes" id="UP000499080"/>
    </source>
</evidence>
<dbReference type="AlphaFoldDB" id="A0A4Y2VCV9"/>
<feature type="non-terminal residue" evidence="2">
    <location>
        <position position="91"/>
    </location>
</feature>
<proteinExistence type="predicted"/>
<keyword evidence="3" id="KW-1185">Reference proteome</keyword>
<keyword evidence="1" id="KW-0812">Transmembrane</keyword>
<protein>
    <submittedName>
        <fullName evidence="2">Uncharacterized protein</fullName>
    </submittedName>
</protein>
<gene>
    <name evidence="2" type="ORF">AVEN_213757_1</name>
</gene>
<accession>A0A4Y2VCV9</accession>
<feature type="transmembrane region" description="Helical" evidence="1">
    <location>
        <begin position="64"/>
        <end position="85"/>
    </location>
</feature>
<dbReference type="EMBL" id="BGPR01044702">
    <property type="protein sequence ID" value="GBO21530.1"/>
    <property type="molecule type" value="Genomic_DNA"/>
</dbReference>
<comment type="caution">
    <text evidence="2">The sequence shown here is derived from an EMBL/GenBank/DDBJ whole genome shotgun (WGS) entry which is preliminary data.</text>
</comment>
<sequence length="91" mass="10830">MQKKVGFENPIFCLESENVTATHYKRKRPSCMPPELSEKDEADLYYREILHEGQDKHSNNNRQWTFRFFSLLLLLFISTAVKFVSNLYKLV</sequence>
<keyword evidence="1" id="KW-0472">Membrane</keyword>
<dbReference type="OrthoDB" id="6431993at2759"/>
<evidence type="ECO:0000256" key="1">
    <source>
        <dbReference type="SAM" id="Phobius"/>
    </source>
</evidence>